<reference evidence="3" key="1">
    <citation type="submission" date="2024-07" db="EMBL/GenBank/DDBJ databases">
        <title>Two chromosome-level genome assemblies of Korean endemic species Abeliophyllum distichum and Forsythia ovata (Oleaceae).</title>
        <authorList>
            <person name="Jang H."/>
        </authorList>
    </citation>
    <scope>NUCLEOTIDE SEQUENCE [LARGE SCALE GENOMIC DNA]</scope>
</reference>
<dbReference type="Gene3D" id="1.20.930.20">
    <property type="entry name" value="Adaptor protein Cbl, N-terminal domain"/>
    <property type="match status" value="1"/>
</dbReference>
<dbReference type="AlphaFoldDB" id="A0ABD1WP77"/>
<dbReference type="EMBL" id="JBFOLJ010000002">
    <property type="protein sequence ID" value="KAL2551488.1"/>
    <property type="molecule type" value="Genomic_DNA"/>
</dbReference>
<proteinExistence type="predicted"/>
<dbReference type="PANTHER" id="PTHR46168">
    <property type="entry name" value="ARMADILLO REPEAT ONLY 4"/>
    <property type="match status" value="1"/>
</dbReference>
<feature type="domain" description="DUF7792" evidence="1">
    <location>
        <begin position="6"/>
        <end position="122"/>
    </location>
</feature>
<evidence type="ECO:0000259" key="1">
    <source>
        <dbReference type="Pfam" id="PF25055"/>
    </source>
</evidence>
<gene>
    <name evidence="2" type="ORF">Fot_05107</name>
</gene>
<sequence>MVDLVKQILAKPIQLVDQMIKAADEAASFKQECVKLKSKTDKLAGLLRLAARASNDLYERPTRHILDDTEQVLDKALALVLKCRGHGLVKRVFTIISVAAFRKMSSQLRNSIVDVSWLLRILASAGDRDDGYLGLSPIAANEPILCLIWEQIALCILGHWKIDSMRRPHLYPWLRTKIDMGS</sequence>
<dbReference type="FunFam" id="1.20.930.20:FF:000006">
    <property type="entry name" value="Armadillo repeat only 4"/>
    <property type="match status" value="1"/>
</dbReference>
<dbReference type="InterPro" id="IPR056694">
    <property type="entry name" value="DUF7792"/>
</dbReference>
<name>A0ABD1WP77_9LAMI</name>
<dbReference type="PANTHER" id="PTHR46168:SF9">
    <property type="entry name" value="ARMADILLO REPEAT ONLY 2"/>
    <property type="match status" value="1"/>
</dbReference>
<dbReference type="Pfam" id="PF25055">
    <property type="entry name" value="DUF7792"/>
    <property type="match status" value="1"/>
</dbReference>
<dbReference type="Proteomes" id="UP001604277">
    <property type="component" value="Unassembled WGS sequence"/>
</dbReference>
<dbReference type="InterPro" id="IPR036537">
    <property type="entry name" value="Adaptor_Cbl_N_dom_sf"/>
</dbReference>
<evidence type="ECO:0000313" key="2">
    <source>
        <dbReference type="EMBL" id="KAL2551488.1"/>
    </source>
</evidence>
<protein>
    <submittedName>
        <fullName evidence="2">Armadillo repeat only 2</fullName>
    </submittedName>
</protein>
<accession>A0ABD1WP77</accession>
<keyword evidence="3" id="KW-1185">Reference proteome</keyword>
<evidence type="ECO:0000313" key="3">
    <source>
        <dbReference type="Proteomes" id="UP001604277"/>
    </source>
</evidence>
<organism evidence="2 3">
    <name type="scientific">Forsythia ovata</name>
    <dbReference type="NCBI Taxonomy" id="205694"/>
    <lineage>
        <taxon>Eukaryota</taxon>
        <taxon>Viridiplantae</taxon>
        <taxon>Streptophyta</taxon>
        <taxon>Embryophyta</taxon>
        <taxon>Tracheophyta</taxon>
        <taxon>Spermatophyta</taxon>
        <taxon>Magnoliopsida</taxon>
        <taxon>eudicotyledons</taxon>
        <taxon>Gunneridae</taxon>
        <taxon>Pentapetalae</taxon>
        <taxon>asterids</taxon>
        <taxon>lamiids</taxon>
        <taxon>Lamiales</taxon>
        <taxon>Oleaceae</taxon>
        <taxon>Forsythieae</taxon>
        <taxon>Forsythia</taxon>
    </lineage>
</organism>
<comment type="caution">
    <text evidence="2">The sequence shown here is derived from an EMBL/GenBank/DDBJ whole genome shotgun (WGS) entry which is preliminary data.</text>
</comment>